<accession>A0A550C1Q8</accession>
<reference evidence="1 2" key="1">
    <citation type="journal article" date="2019" name="New Phytol.">
        <title>Comparative genomics reveals unique wood-decay strategies and fruiting body development in the Schizophyllaceae.</title>
        <authorList>
            <person name="Almasi E."/>
            <person name="Sahu N."/>
            <person name="Krizsan K."/>
            <person name="Balint B."/>
            <person name="Kovacs G.M."/>
            <person name="Kiss B."/>
            <person name="Cseklye J."/>
            <person name="Drula E."/>
            <person name="Henrissat B."/>
            <person name="Nagy I."/>
            <person name="Chovatia M."/>
            <person name="Adam C."/>
            <person name="LaButti K."/>
            <person name="Lipzen A."/>
            <person name="Riley R."/>
            <person name="Grigoriev I.V."/>
            <person name="Nagy L.G."/>
        </authorList>
    </citation>
    <scope>NUCLEOTIDE SEQUENCE [LARGE SCALE GENOMIC DNA]</scope>
    <source>
        <strain evidence="1 2">NL-1724</strain>
    </source>
</reference>
<organism evidence="1 2">
    <name type="scientific">Schizophyllum amplum</name>
    <dbReference type="NCBI Taxonomy" id="97359"/>
    <lineage>
        <taxon>Eukaryota</taxon>
        <taxon>Fungi</taxon>
        <taxon>Dikarya</taxon>
        <taxon>Basidiomycota</taxon>
        <taxon>Agaricomycotina</taxon>
        <taxon>Agaricomycetes</taxon>
        <taxon>Agaricomycetidae</taxon>
        <taxon>Agaricales</taxon>
        <taxon>Schizophyllaceae</taxon>
        <taxon>Schizophyllum</taxon>
    </lineage>
</organism>
<dbReference type="AlphaFoldDB" id="A0A550C1Q8"/>
<evidence type="ECO:0000313" key="2">
    <source>
        <dbReference type="Proteomes" id="UP000320762"/>
    </source>
</evidence>
<comment type="caution">
    <text evidence="1">The sequence shown here is derived from an EMBL/GenBank/DDBJ whole genome shotgun (WGS) entry which is preliminary data.</text>
</comment>
<evidence type="ECO:0000313" key="1">
    <source>
        <dbReference type="EMBL" id="TRM58735.1"/>
    </source>
</evidence>
<name>A0A550C1Q8_9AGAR</name>
<dbReference type="OrthoDB" id="3012269at2759"/>
<gene>
    <name evidence="1" type="ORF">BD626DRAFT_573249</name>
</gene>
<proteinExistence type="predicted"/>
<sequence length="210" mass="24061">MSSIPREYVYFQRKCAITSNIDDLSVVRLIHIGVARDDDQTEACRMEWAWGLPRGGLYYYLTSPLNDIWLRTDIAQLYARGEFILAPTFKTYMDAMEFSTRAGFKNRENNDISLRRPLTALCPPNGLYRYVYIPLTDAARKLQGQLQLGPQSEEDWNRGIHPATGRKMKNSIKQYRVVEAPAHPVSVCSDMIQTLNRVEEVLSSTSLRHG</sequence>
<protein>
    <submittedName>
        <fullName evidence="1">Uncharacterized protein</fullName>
    </submittedName>
</protein>
<keyword evidence="2" id="KW-1185">Reference proteome</keyword>
<dbReference type="Proteomes" id="UP000320762">
    <property type="component" value="Unassembled WGS sequence"/>
</dbReference>
<dbReference type="EMBL" id="VDMD01000033">
    <property type="protein sequence ID" value="TRM58735.1"/>
    <property type="molecule type" value="Genomic_DNA"/>
</dbReference>